<dbReference type="CDD" id="cd15830">
    <property type="entry name" value="BamD"/>
    <property type="match status" value="1"/>
</dbReference>
<protein>
    <recommendedName>
        <fullName evidence="6">Outer membrane protein assembly factor BamD</fullName>
    </recommendedName>
</protein>
<evidence type="ECO:0000256" key="4">
    <source>
        <dbReference type="ARBA" id="ARBA00023237"/>
    </source>
</evidence>
<dbReference type="SUPFAM" id="SSF48452">
    <property type="entry name" value="TPR-like"/>
    <property type="match status" value="1"/>
</dbReference>
<dbReference type="OrthoDB" id="9779191at2"/>
<comment type="function">
    <text evidence="6">Part of the outer membrane protein assembly complex, which is involved in assembly and insertion of beta-barrel proteins into the outer membrane.</text>
</comment>
<evidence type="ECO:0000313" key="9">
    <source>
        <dbReference type="EMBL" id="CUB07406.1"/>
    </source>
</evidence>
<evidence type="ECO:0000256" key="1">
    <source>
        <dbReference type="ARBA" id="ARBA00022729"/>
    </source>
</evidence>
<keyword evidence="5 6" id="KW-0449">Lipoprotein</keyword>
<keyword evidence="4 6" id="KW-0998">Cell outer membrane</keyword>
<evidence type="ECO:0000313" key="10">
    <source>
        <dbReference type="Proteomes" id="UP000182108"/>
    </source>
</evidence>
<dbReference type="GO" id="GO:1990063">
    <property type="term" value="C:Bam protein complex"/>
    <property type="evidence" value="ECO:0007669"/>
    <property type="project" value="TreeGrafter"/>
</dbReference>
<dbReference type="AlphaFoldDB" id="A0A0K6IWA1"/>
<keyword evidence="10" id="KW-1185">Reference proteome</keyword>
<dbReference type="Proteomes" id="UP000182108">
    <property type="component" value="Unassembled WGS sequence"/>
</dbReference>
<name>A0A0K6IWA1_9PROT</name>
<comment type="subcellular location">
    <subcellularLocation>
        <location evidence="6">Cell outer membrane</location>
        <topology evidence="6">Lipid-anchor</topology>
    </subcellularLocation>
</comment>
<keyword evidence="1 6" id="KW-0732">Signal</keyword>
<dbReference type="EMBL" id="CYHH01000007">
    <property type="protein sequence ID" value="CUB07406.1"/>
    <property type="molecule type" value="Genomic_DNA"/>
</dbReference>
<dbReference type="HAMAP" id="MF_00922">
    <property type="entry name" value="OM_assembly_BamD"/>
    <property type="match status" value="1"/>
</dbReference>
<evidence type="ECO:0000256" key="6">
    <source>
        <dbReference type="HAMAP-Rule" id="MF_00922"/>
    </source>
</evidence>
<dbReference type="InterPro" id="IPR017689">
    <property type="entry name" value="BamD"/>
</dbReference>
<dbReference type="PANTHER" id="PTHR37423:SF1">
    <property type="entry name" value="OUTER MEMBRANE PROTEIN ASSEMBLY FACTOR BAMD"/>
    <property type="match status" value="1"/>
</dbReference>
<evidence type="ECO:0000256" key="3">
    <source>
        <dbReference type="ARBA" id="ARBA00023139"/>
    </source>
</evidence>
<dbReference type="Gene3D" id="1.25.40.10">
    <property type="entry name" value="Tetratricopeptide repeat domain"/>
    <property type="match status" value="1"/>
</dbReference>
<feature type="domain" description="Outer membrane lipoprotein BamD-like" evidence="8">
    <location>
        <begin position="35"/>
        <end position="237"/>
    </location>
</feature>
<keyword evidence="3 6" id="KW-0564">Palmitate</keyword>
<evidence type="ECO:0000256" key="5">
    <source>
        <dbReference type="ARBA" id="ARBA00023288"/>
    </source>
</evidence>
<keyword evidence="2 6" id="KW-0472">Membrane</keyword>
<comment type="similarity">
    <text evidence="6">Belongs to the BamD family.</text>
</comment>
<evidence type="ECO:0000259" key="8">
    <source>
        <dbReference type="Pfam" id="PF13525"/>
    </source>
</evidence>
<evidence type="ECO:0000256" key="7">
    <source>
        <dbReference type="SAM" id="SignalP"/>
    </source>
</evidence>
<dbReference type="GO" id="GO:0043165">
    <property type="term" value="P:Gram-negative-bacterium-type cell outer membrane assembly"/>
    <property type="evidence" value="ECO:0007669"/>
    <property type="project" value="UniProtKB-UniRule"/>
</dbReference>
<dbReference type="InterPro" id="IPR011990">
    <property type="entry name" value="TPR-like_helical_dom_sf"/>
</dbReference>
<feature type="signal peptide" evidence="7">
    <location>
        <begin position="1"/>
        <end position="18"/>
    </location>
</feature>
<comment type="subunit">
    <text evidence="6">Part of the Bam complex.</text>
</comment>
<dbReference type="PANTHER" id="PTHR37423">
    <property type="entry name" value="SOLUBLE LYTIC MUREIN TRANSGLYCOSYLASE-RELATED"/>
    <property type="match status" value="1"/>
</dbReference>
<proteinExistence type="inferred from homology"/>
<sequence>MILRSLTALFLALSLTLAGCSLIPEKEDETRGWNAQKLYSEAKDALNEGNYQRAVELYEKLEARYPFGRYAQQAQIETAYAHYKAGEPEEAIAAADRFIRLHPNHPNVDYMYYLKGLATFNEDLGLLGTISNQDLSERDPKGMRESYETFRELIERFPDSKYAEDARQRMIYLTNAMARYEVHVADYYMRRGAYLAAANRAKAVLEQFPDSPAQEDALWILMQAYDKLGLQDLRADAERVLRHNFPQSAYFKGGKKGPDKPWWQLW</sequence>
<dbReference type="GO" id="GO:0051205">
    <property type="term" value="P:protein insertion into membrane"/>
    <property type="evidence" value="ECO:0007669"/>
    <property type="project" value="UniProtKB-UniRule"/>
</dbReference>
<dbReference type="NCBIfam" id="TIGR03302">
    <property type="entry name" value="OM_YfiO"/>
    <property type="match status" value="1"/>
</dbReference>
<reference evidence="10" key="1">
    <citation type="submission" date="2015-08" db="EMBL/GenBank/DDBJ databases">
        <authorList>
            <person name="Babu N.S."/>
            <person name="Beckwith C.J."/>
            <person name="Beseler K.G."/>
            <person name="Brison A."/>
            <person name="Carone J.V."/>
            <person name="Caskin T.P."/>
            <person name="Diamond M."/>
            <person name="Durham M.E."/>
            <person name="Foxe J.M."/>
            <person name="Go M."/>
            <person name="Henderson B.A."/>
            <person name="Jones I.B."/>
            <person name="McGettigan J.A."/>
            <person name="Micheletti S.J."/>
            <person name="Nasrallah M.E."/>
            <person name="Ortiz D."/>
            <person name="Piller C.R."/>
            <person name="Privatt S.R."/>
            <person name="Schneider S.L."/>
            <person name="Sharp S."/>
            <person name="Smith T.C."/>
            <person name="Stanton J.D."/>
            <person name="Ullery H.E."/>
            <person name="Wilson R.J."/>
            <person name="Serrano M.G."/>
            <person name="Buck G."/>
            <person name="Lee V."/>
            <person name="Wang Y."/>
            <person name="Carvalho R."/>
            <person name="Voegtly L."/>
            <person name="Shi R."/>
            <person name="Duckworth R."/>
            <person name="Johnson A."/>
            <person name="Loviza R."/>
            <person name="Walstead R."/>
            <person name="Shah Z."/>
            <person name="Kiflezghi M."/>
            <person name="Wade K."/>
            <person name="Ball S.L."/>
            <person name="Bradley K.W."/>
            <person name="Asai D.J."/>
            <person name="Bowman C.A."/>
            <person name="Russell D.A."/>
            <person name="Pope W.H."/>
            <person name="Jacobs-Sera D."/>
            <person name="Hendrix R.W."/>
            <person name="Hatfull G.F."/>
        </authorList>
    </citation>
    <scope>NUCLEOTIDE SEQUENCE [LARGE SCALE GENOMIC DNA]</scope>
    <source>
        <strain evidence="10">JCM 19170</strain>
    </source>
</reference>
<organism evidence="9 10">
    <name type="scientific">Tepidiphilus thermophilus</name>
    <dbReference type="NCBI Taxonomy" id="876478"/>
    <lineage>
        <taxon>Bacteria</taxon>
        <taxon>Pseudomonadati</taxon>
        <taxon>Pseudomonadota</taxon>
        <taxon>Hydrogenophilia</taxon>
        <taxon>Hydrogenophilales</taxon>
        <taxon>Hydrogenophilaceae</taxon>
        <taxon>Tepidiphilus</taxon>
    </lineage>
</organism>
<feature type="chain" id="PRO_5008990689" description="Outer membrane protein assembly factor BamD" evidence="7">
    <location>
        <begin position="19"/>
        <end position="266"/>
    </location>
</feature>
<accession>A0A0K6IWA1</accession>
<evidence type="ECO:0000256" key="2">
    <source>
        <dbReference type="ARBA" id="ARBA00023136"/>
    </source>
</evidence>
<dbReference type="RefSeq" id="WP_055423694.1">
    <property type="nucleotide sequence ID" value="NZ_CYHH01000007.1"/>
</dbReference>
<gene>
    <name evidence="6" type="primary">bamD</name>
    <name evidence="9" type="ORF">Ga0061068_10745</name>
</gene>
<dbReference type="InterPro" id="IPR039565">
    <property type="entry name" value="BamD-like"/>
</dbReference>
<dbReference type="Pfam" id="PF13525">
    <property type="entry name" value="YfiO"/>
    <property type="match status" value="1"/>
</dbReference>
<dbReference type="PROSITE" id="PS51257">
    <property type="entry name" value="PROKAR_LIPOPROTEIN"/>
    <property type="match status" value="1"/>
</dbReference>